<evidence type="ECO:0000259" key="5">
    <source>
        <dbReference type="PROSITE" id="PS50887"/>
    </source>
</evidence>
<dbReference type="FunFam" id="3.30.70.270:FF:000001">
    <property type="entry name" value="Diguanylate cyclase domain protein"/>
    <property type="match status" value="1"/>
</dbReference>
<dbReference type="Gene3D" id="6.10.340.10">
    <property type="match status" value="1"/>
</dbReference>
<keyword evidence="4" id="KW-1133">Transmembrane helix</keyword>
<dbReference type="SUPFAM" id="SSF55073">
    <property type="entry name" value="Nucleotide cyclase"/>
    <property type="match status" value="1"/>
</dbReference>
<dbReference type="STRING" id="49186.SAMN05421647_107175"/>
<keyword evidence="7" id="KW-1185">Reference proteome</keyword>
<dbReference type="Pfam" id="PF00990">
    <property type="entry name" value="GGDEF"/>
    <property type="match status" value="1"/>
</dbReference>
<dbReference type="PANTHER" id="PTHR45138">
    <property type="entry name" value="REGULATORY COMPONENTS OF SENSORY TRANSDUCTION SYSTEM"/>
    <property type="match status" value="1"/>
</dbReference>
<dbReference type="eggNOG" id="COG3706">
    <property type="taxonomic scope" value="Bacteria"/>
</dbReference>
<sequence>MIHRKRGFGLTAKTLGITLMILALIIGATLTMSRSFEQLQDQTQTLATSEMENLMISVRLVQQSESLGSLGARLASADTHSVRRRALIELTDRLNWVSRLTQQLANLSLNTELINQMKTTQDHLNSNIDELNALVSEHIDGSTTVGLLRQISALSHNNQELAGQLSILAGYFSATMRQQIANQSERLAGDIQSQQQNLLAVCVLVLIFTLLAGLYFELRVVRRILSLQRLVSSPVVNVDKFDARGGDEIASLASTVRSYVQRIQSHEAQMQQAHQEMTYLAEHDALTGLANRRHFQAAARRLLRQCTQSLCVAIGDIDHFKQVNDRYGHAEGDQVLVNLSKHLSEGLRESDVLARFGGEEFAIILPISSLEDGQAVLDKLRLQISSQHLTPDTHTDLTMSFGIALIDNSQMTCDASDQQIETLLDAALVAADQALYTAKRKGRNQVVAAAETVYAKAI</sequence>
<evidence type="ECO:0000256" key="2">
    <source>
        <dbReference type="ARBA" id="ARBA00012528"/>
    </source>
</evidence>
<evidence type="ECO:0000313" key="6">
    <source>
        <dbReference type="EMBL" id="SIQ68160.1"/>
    </source>
</evidence>
<dbReference type="Proteomes" id="UP000186895">
    <property type="component" value="Unassembled WGS sequence"/>
</dbReference>
<evidence type="ECO:0000256" key="1">
    <source>
        <dbReference type="ARBA" id="ARBA00001946"/>
    </source>
</evidence>
<name>A0A1N6URA5_9GAMM</name>
<dbReference type="PANTHER" id="PTHR45138:SF9">
    <property type="entry name" value="DIGUANYLATE CYCLASE DGCM-RELATED"/>
    <property type="match status" value="1"/>
</dbReference>
<dbReference type="InterPro" id="IPR050469">
    <property type="entry name" value="Diguanylate_Cyclase"/>
</dbReference>
<evidence type="ECO:0000256" key="3">
    <source>
        <dbReference type="ARBA" id="ARBA00034247"/>
    </source>
</evidence>
<dbReference type="RefSeq" id="WP_076464041.1">
    <property type="nucleotide sequence ID" value="NZ_FTMN01000007.1"/>
</dbReference>
<dbReference type="InterPro" id="IPR000160">
    <property type="entry name" value="GGDEF_dom"/>
</dbReference>
<dbReference type="PROSITE" id="PS50887">
    <property type="entry name" value="GGDEF"/>
    <property type="match status" value="1"/>
</dbReference>
<protein>
    <recommendedName>
        <fullName evidence="2">diguanylate cyclase</fullName>
        <ecNumber evidence="2">2.7.7.65</ecNumber>
    </recommendedName>
</protein>
<dbReference type="GO" id="GO:0052621">
    <property type="term" value="F:diguanylate cyclase activity"/>
    <property type="evidence" value="ECO:0007669"/>
    <property type="project" value="UniProtKB-EC"/>
</dbReference>
<dbReference type="CDD" id="cd01949">
    <property type="entry name" value="GGDEF"/>
    <property type="match status" value="1"/>
</dbReference>
<evidence type="ECO:0000313" key="7">
    <source>
        <dbReference type="Proteomes" id="UP000186895"/>
    </source>
</evidence>
<dbReference type="SMART" id="SM00267">
    <property type="entry name" value="GGDEF"/>
    <property type="match status" value="1"/>
</dbReference>
<evidence type="ECO:0000256" key="4">
    <source>
        <dbReference type="SAM" id="Phobius"/>
    </source>
</evidence>
<proteinExistence type="predicted"/>
<dbReference type="Gene3D" id="3.30.70.270">
    <property type="match status" value="1"/>
</dbReference>
<comment type="cofactor">
    <cofactor evidence="1">
        <name>Mg(2+)</name>
        <dbReference type="ChEBI" id="CHEBI:18420"/>
    </cofactor>
</comment>
<keyword evidence="4" id="KW-0472">Membrane</keyword>
<reference evidence="6 7" key="1">
    <citation type="submission" date="2017-01" db="EMBL/GenBank/DDBJ databases">
        <authorList>
            <person name="Mah S.A."/>
            <person name="Swanson W.J."/>
            <person name="Moy G.W."/>
            <person name="Vacquier V.D."/>
        </authorList>
    </citation>
    <scope>NUCLEOTIDE SEQUENCE [LARGE SCALE GENOMIC DNA]</scope>
    <source>
        <strain evidence="6 7">DSM 7027</strain>
    </source>
</reference>
<dbReference type="InterPro" id="IPR043128">
    <property type="entry name" value="Rev_trsase/Diguanyl_cyclase"/>
</dbReference>
<feature type="domain" description="GGDEF" evidence="5">
    <location>
        <begin position="308"/>
        <end position="451"/>
    </location>
</feature>
<dbReference type="NCBIfam" id="TIGR00254">
    <property type="entry name" value="GGDEF"/>
    <property type="match status" value="1"/>
</dbReference>
<dbReference type="EC" id="2.7.7.65" evidence="2"/>
<dbReference type="InterPro" id="IPR029787">
    <property type="entry name" value="Nucleotide_cyclase"/>
</dbReference>
<gene>
    <name evidence="6" type="ORF">SAMN05421647_107175</name>
</gene>
<accession>A0A1N6URA5</accession>
<comment type="catalytic activity">
    <reaction evidence="3">
        <text>2 GTP = 3',3'-c-di-GMP + 2 diphosphate</text>
        <dbReference type="Rhea" id="RHEA:24898"/>
        <dbReference type="ChEBI" id="CHEBI:33019"/>
        <dbReference type="ChEBI" id="CHEBI:37565"/>
        <dbReference type="ChEBI" id="CHEBI:58805"/>
        <dbReference type="EC" id="2.7.7.65"/>
    </reaction>
</comment>
<feature type="transmembrane region" description="Helical" evidence="4">
    <location>
        <begin position="198"/>
        <end position="216"/>
    </location>
</feature>
<keyword evidence="4" id="KW-0812">Transmembrane</keyword>
<organism evidence="6 7">
    <name type="scientific">Marinobacterium stanieri</name>
    <dbReference type="NCBI Taxonomy" id="49186"/>
    <lineage>
        <taxon>Bacteria</taxon>
        <taxon>Pseudomonadati</taxon>
        <taxon>Pseudomonadota</taxon>
        <taxon>Gammaproteobacteria</taxon>
        <taxon>Oceanospirillales</taxon>
        <taxon>Oceanospirillaceae</taxon>
        <taxon>Marinobacterium</taxon>
    </lineage>
</organism>
<dbReference type="EMBL" id="FTMN01000007">
    <property type="protein sequence ID" value="SIQ68160.1"/>
    <property type="molecule type" value="Genomic_DNA"/>
</dbReference>
<dbReference type="AlphaFoldDB" id="A0A1N6URA5"/>